<reference evidence="1 2" key="1">
    <citation type="submission" date="2013-03" db="EMBL/GenBank/DDBJ databases">
        <title>The Genome Sequence of Phialophora europaea CBS 101466.</title>
        <authorList>
            <consortium name="The Broad Institute Genomics Platform"/>
            <person name="Cuomo C."/>
            <person name="de Hoog S."/>
            <person name="Gorbushina A."/>
            <person name="Walker B."/>
            <person name="Young S.K."/>
            <person name="Zeng Q."/>
            <person name="Gargeya S."/>
            <person name="Fitzgerald M."/>
            <person name="Haas B."/>
            <person name="Abouelleil A."/>
            <person name="Allen A.W."/>
            <person name="Alvarado L."/>
            <person name="Arachchi H.M."/>
            <person name="Berlin A.M."/>
            <person name="Chapman S.B."/>
            <person name="Gainer-Dewar J."/>
            <person name="Goldberg J."/>
            <person name="Griggs A."/>
            <person name="Gujja S."/>
            <person name="Hansen M."/>
            <person name="Howarth C."/>
            <person name="Imamovic A."/>
            <person name="Ireland A."/>
            <person name="Larimer J."/>
            <person name="McCowan C."/>
            <person name="Murphy C."/>
            <person name="Pearson M."/>
            <person name="Poon T.W."/>
            <person name="Priest M."/>
            <person name="Roberts A."/>
            <person name="Saif S."/>
            <person name="Shea T."/>
            <person name="Sisk P."/>
            <person name="Sykes S."/>
            <person name="Wortman J."/>
            <person name="Nusbaum C."/>
            <person name="Birren B."/>
        </authorList>
    </citation>
    <scope>NUCLEOTIDE SEQUENCE [LARGE SCALE GENOMIC DNA]</scope>
    <source>
        <strain evidence="1 2">CBS 101466</strain>
    </source>
</reference>
<evidence type="ECO:0000313" key="1">
    <source>
        <dbReference type="EMBL" id="ETN44444.1"/>
    </source>
</evidence>
<proteinExistence type="predicted"/>
<dbReference type="GeneID" id="19977964"/>
<organism evidence="1 2">
    <name type="scientific">Cyphellophora europaea (strain CBS 101466)</name>
    <name type="common">Phialophora europaea</name>
    <dbReference type="NCBI Taxonomy" id="1220924"/>
    <lineage>
        <taxon>Eukaryota</taxon>
        <taxon>Fungi</taxon>
        <taxon>Dikarya</taxon>
        <taxon>Ascomycota</taxon>
        <taxon>Pezizomycotina</taxon>
        <taxon>Eurotiomycetes</taxon>
        <taxon>Chaetothyriomycetidae</taxon>
        <taxon>Chaetothyriales</taxon>
        <taxon>Cyphellophoraceae</taxon>
        <taxon>Cyphellophora</taxon>
    </lineage>
</organism>
<dbReference type="EMBL" id="KB822715">
    <property type="protein sequence ID" value="ETN44444.1"/>
    <property type="molecule type" value="Genomic_DNA"/>
</dbReference>
<keyword evidence="2" id="KW-1185">Reference proteome</keyword>
<dbReference type="RefSeq" id="XP_008713517.1">
    <property type="nucleotide sequence ID" value="XM_008715295.1"/>
</dbReference>
<dbReference type="VEuPathDB" id="FungiDB:HMPREF1541_10625"/>
<gene>
    <name evidence="1" type="ORF">HMPREF1541_10625</name>
</gene>
<sequence length="204" mass="22518">MDTPVEQLSKLVGHLDPLISGLNTPAITKDELPILNSLALRLGNAALTLQKTTGYFTPFREDPAQTRSSALMNEAQRTIANLVDSGTLENPSAFRRSILLIFQGPKSDNFNSKDVKSRKAITERRCAEIRKLSPDGIVAWAVAFNTSSWIGGTMGQNIFDYLIDDIEPNNALPWPSQISETLGKLQSHEDLQKSVEYGQFLNSI</sequence>
<dbReference type="Proteomes" id="UP000030752">
    <property type="component" value="Unassembled WGS sequence"/>
</dbReference>
<dbReference type="AlphaFoldDB" id="W2S972"/>
<evidence type="ECO:0000313" key="2">
    <source>
        <dbReference type="Proteomes" id="UP000030752"/>
    </source>
</evidence>
<dbReference type="OrthoDB" id="4488120at2759"/>
<dbReference type="eggNOG" id="ENOG502SP4K">
    <property type="taxonomic scope" value="Eukaryota"/>
</dbReference>
<accession>W2S972</accession>
<dbReference type="InParanoid" id="W2S972"/>
<dbReference type="HOGENOM" id="CLU_098735_0_0_1"/>
<dbReference type="STRING" id="1220924.W2S972"/>
<name>W2S972_CYPE1</name>
<protein>
    <submittedName>
        <fullName evidence="1">Uncharacterized protein</fullName>
    </submittedName>
</protein>